<evidence type="ECO:0000313" key="2">
    <source>
        <dbReference type="Proteomes" id="UP000005777"/>
    </source>
</evidence>
<sequence>MTTAVGSEDPKLVIDDDFFNKIGGLCSSEGKRLEEVFDNYVDILQDIADEAVKDGDIHKSTVQFITAARMLKGKAKSISATAKKICGGFVTQVDTDDQELYI</sequence>
<dbReference type="HOGENOM" id="CLU_2317657_0_0_11"/>
<protein>
    <submittedName>
        <fullName evidence="1">Uncharacterized protein</fullName>
    </submittedName>
</protein>
<reference evidence="1 2" key="1">
    <citation type="submission" date="2012-01" db="EMBL/GenBank/DDBJ databases">
        <title>The Genome Sequence of Scardovia inopinata F0304.</title>
        <authorList>
            <consortium name="The Broad Institute Genome Sequencing Platform"/>
            <person name="Earl A."/>
            <person name="Ward D."/>
            <person name="Feldgarden M."/>
            <person name="Gevers D."/>
            <person name="Izard J."/>
            <person name="Baranova O.V."/>
            <person name="Blanton J.M."/>
            <person name="Tanner A.C."/>
            <person name="Dewhirst F.E."/>
            <person name="Young S.K."/>
            <person name="Zeng Q."/>
            <person name="Gargeya S."/>
            <person name="Fitzgerald M."/>
            <person name="Haas B."/>
            <person name="Abouelleil A."/>
            <person name="Alvarado L."/>
            <person name="Arachchi H.M."/>
            <person name="Berlin A."/>
            <person name="Chapman S.B."/>
            <person name="Gearin G."/>
            <person name="Goldberg J."/>
            <person name="Griggs A."/>
            <person name="Gujja S."/>
            <person name="Hansen M."/>
            <person name="Heiman D."/>
            <person name="Howarth C."/>
            <person name="Larimer J."/>
            <person name="Lui A."/>
            <person name="MacDonald P.J."/>
            <person name="McCowen C."/>
            <person name="Montmayeur A."/>
            <person name="Murphy C."/>
            <person name="Neiman D."/>
            <person name="Pearson M."/>
            <person name="Priest M."/>
            <person name="Roberts A."/>
            <person name="Saif S."/>
            <person name="Shea T."/>
            <person name="Sisk P."/>
            <person name="Stolte C."/>
            <person name="Sykes S."/>
            <person name="Wortman J."/>
            <person name="Nusbaum C."/>
            <person name="Birren B."/>
        </authorList>
    </citation>
    <scope>NUCLEOTIDE SEQUENCE [LARGE SCALE GENOMIC DNA]</scope>
    <source>
        <strain evidence="1 2">F0304</strain>
    </source>
</reference>
<keyword evidence="2" id="KW-1185">Reference proteome</keyword>
<dbReference type="RefSeq" id="WP_040590335.1">
    <property type="nucleotide sequence ID" value="NZ_GG770225.1"/>
</dbReference>
<dbReference type="EMBL" id="ADCX01000001">
    <property type="protein sequence ID" value="EFG26409.2"/>
    <property type="molecule type" value="Genomic_DNA"/>
</dbReference>
<dbReference type="Proteomes" id="UP000005777">
    <property type="component" value="Unassembled WGS sequence"/>
</dbReference>
<name>W5IHV2_SCAIO</name>
<proteinExistence type="predicted"/>
<gene>
    <name evidence="1" type="ORF">HMPREF9020_00028</name>
</gene>
<evidence type="ECO:0000313" key="1">
    <source>
        <dbReference type="EMBL" id="EFG26409.2"/>
    </source>
</evidence>
<organism evidence="1 2">
    <name type="scientific">Scardovia inopinata F0304</name>
    <dbReference type="NCBI Taxonomy" id="641146"/>
    <lineage>
        <taxon>Bacteria</taxon>
        <taxon>Bacillati</taxon>
        <taxon>Actinomycetota</taxon>
        <taxon>Actinomycetes</taxon>
        <taxon>Bifidobacteriales</taxon>
        <taxon>Bifidobacteriaceae</taxon>
        <taxon>Scardovia</taxon>
    </lineage>
</organism>
<dbReference type="eggNOG" id="ENOG5030N6Q">
    <property type="taxonomic scope" value="Bacteria"/>
</dbReference>
<accession>W5IHV2</accession>
<dbReference type="AlphaFoldDB" id="W5IHV2"/>
<comment type="caution">
    <text evidence="1">The sequence shown here is derived from an EMBL/GenBank/DDBJ whole genome shotgun (WGS) entry which is preliminary data.</text>
</comment>